<accession>A0A8S5UBH7</accession>
<name>A0A8S5UBH7_9CAUD</name>
<sequence>MYYYPDSLKQKFTPKASWEGKNFFTNKTSFDPFKPNCVRCTFGIKATAGDTNKASRCFNWVSVGNYDEYLRYRKVGQTEWTIVRSITQGDKNNTAAINKFIDHYKRLRWRTPSGMWVTTHKVVLSNTFEAGEYEYQVGRFTDESYKSKIYKTKVTSDSDIAANGFTFIQETDQ</sequence>
<evidence type="ECO:0000313" key="1">
    <source>
        <dbReference type="EMBL" id="DAF91833.1"/>
    </source>
</evidence>
<reference evidence="1" key="1">
    <citation type="journal article" date="2021" name="Proc. Natl. Acad. Sci. U.S.A.">
        <title>A Catalog of Tens of Thousands of Viruses from Human Metagenomes Reveals Hidden Associations with Chronic Diseases.</title>
        <authorList>
            <person name="Tisza M.J."/>
            <person name="Buck C.B."/>
        </authorList>
    </citation>
    <scope>NUCLEOTIDE SEQUENCE</scope>
    <source>
        <strain evidence="1">CtZkC8</strain>
    </source>
</reference>
<protein>
    <submittedName>
        <fullName evidence="1">Uncharacterized protein</fullName>
    </submittedName>
</protein>
<dbReference type="EMBL" id="BK016062">
    <property type="protein sequence ID" value="DAF91833.1"/>
    <property type="molecule type" value="Genomic_DNA"/>
</dbReference>
<organism evidence="1">
    <name type="scientific">Podoviridae sp. ctZkC8</name>
    <dbReference type="NCBI Taxonomy" id="2825259"/>
    <lineage>
        <taxon>Viruses</taxon>
        <taxon>Duplodnaviria</taxon>
        <taxon>Heunggongvirae</taxon>
        <taxon>Uroviricota</taxon>
        <taxon>Caudoviricetes</taxon>
    </lineage>
</organism>
<proteinExistence type="predicted"/>